<dbReference type="SUPFAM" id="SSF52540">
    <property type="entry name" value="P-loop containing nucleoside triphosphate hydrolases"/>
    <property type="match status" value="1"/>
</dbReference>
<dbReference type="EMBL" id="FOYO01000001">
    <property type="protein sequence ID" value="SFR50258.1"/>
    <property type="molecule type" value="Genomic_DNA"/>
</dbReference>
<protein>
    <recommendedName>
        <fullName evidence="3">Gamma-glutamyl kinase</fullName>
    </recommendedName>
</protein>
<organism evidence="1 2">
    <name type="scientific">Litoreibacter janthinus</name>
    <dbReference type="NCBI Taxonomy" id="670154"/>
    <lineage>
        <taxon>Bacteria</taxon>
        <taxon>Pseudomonadati</taxon>
        <taxon>Pseudomonadota</taxon>
        <taxon>Alphaproteobacteria</taxon>
        <taxon>Rhodobacterales</taxon>
        <taxon>Roseobacteraceae</taxon>
        <taxon>Litoreibacter</taxon>
    </lineage>
</organism>
<name>A0A1I6H790_9RHOB</name>
<dbReference type="STRING" id="670154.SAMN04488002_2616"/>
<dbReference type="Gene3D" id="3.40.50.300">
    <property type="entry name" value="P-loop containing nucleotide triphosphate hydrolases"/>
    <property type="match status" value="1"/>
</dbReference>
<evidence type="ECO:0000313" key="1">
    <source>
        <dbReference type="EMBL" id="SFR50258.1"/>
    </source>
</evidence>
<proteinExistence type="predicted"/>
<dbReference type="Proteomes" id="UP000199658">
    <property type="component" value="Unassembled WGS sequence"/>
</dbReference>
<evidence type="ECO:0008006" key="3">
    <source>
        <dbReference type="Google" id="ProtNLM"/>
    </source>
</evidence>
<gene>
    <name evidence="1" type="ORF">SAMN04488002_2616</name>
</gene>
<dbReference type="OrthoDB" id="7687351at2"/>
<reference evidence="2" key="1">
    <citation type="submission" date="2016-10" db="EMBL/GenBank/DDBJ databases">
        <authorList>
            <person name="Varghese N."/>
            <person name="Submissions S."/>
        </authorList>
    </citation>
    <scope>NUCLEOTIDE SEQUENCE [LARGE SCALE GENOMIC DNA]</scope>
    <source>
        <strain evidence="2">DSM 26921</strain>
    </source>
</reference>
<evidence type="ECO:0000313" key="2">
    <source>
        <dbReference type="Proteomes" id="UP000199658"/>
    </source>
</evidence>
<sequence>MMIFFKERLAFLAVPKTGTSALERALGSKASAVFRDPPGIKHTNARGFESKYRKLFERGNLRPIETMAVMREPVEWLGSWYRYRQRPAIDGHPNSTANMTFDAFVAAYLSSDQPSYAEVGSQARFVTDKSGDLLVNHLFSYRDLGAAVRFLENRLSHEITLKAVNQSPKRELALSPDLRAELHKRCALDFDIYAALEEGPLSLS</sequence>
<dbReference type="InterPro" id="IPR027417">
    <property type="entry name" value="P-loop_NTPase"/>
</dbReference>
<keyword evidence="2" id="KW-1185">Reference proteome</keyword>
<accession>A0A1I6H790</accession>
<dbReference type="AlphaFoldDB" id="A0A1I6H790"/>
<dbReference type="RefSeq" id="WP_090217501.1">
    <property type="nucleotide sequence ID" value="NZ_FOYO01000001.1"/>
</dbReference>